<accession>A0A8S5T8B2</accession>
<proteinExistence type="predicted"/>
<protein>
    <submittedName>
        <fullName evidence="1">Tail completion protein</fullName>
    </submittedName>
</protein>
<name>A0A8S5T8B2_9CAUD</name>
<evidence type="ECO:0000313" key="1">
    <source>
        <dbReference type="EMBL" id="DAF59360.1"/>
    </source>
</evidence>
<dbReference type="InterPro" id="IPR049254">
    <property type="entry name" value="Phage_tail_terminator"/>
</dbReference>
<dbReference type="Pfam" id="PF20765">
    <property type="entry name" value="Phage_tail_terminator_8"/>
    <property type="match status" value="1"/>
</dbReference>
<organism evidence="1">
    <name type="scientific">Myoviridae sp. ctQQg4</name>
    <dbReference type="NCBI Taxonomy" id="2827686"/>
    <lineage>
        <taxon>Viruses</taxon>
        <taxon>Duplodnaviria</taxon>
        <taxon>Heunggongvirae</taxon>
        <taxon>Uroviricota</taxon>
        <taxon>Caudoviricetes</taxon>
    </lineage>
</organism>
<reference evidence="1" key="1">
    <citation type="journal article" date="2021" name="Proc. Natl. Acad. Sci. U.S.A.">
        <title>A Catalog of Tens of Thousands of Viruses from Human Metagenomes Reveals Hidden Associations with Chronic Diseases.</title>
        <authorList>
            <person name="Tisza M.J."/>
            <person name="Buck C.B."/>
        </authorList>
    </citation>
    <scope>NUCLEOTIDE SEQUENCE</scope>
    <source>
        <strain evidence="1">CtQQg4</strain>
    </source>
</reference>
<dbReference type="EMBL" id="BK032769">
    <property type="protein sequence ID" value="DAF59360.1"/>
    <property type="molecule type" value="Genomic_DNA"/>
</dbReference>
<sequence>MIYINDVIEGIATVLNKEYKYSIYVDEIKSDAEFPCFVIETLSTDHIHVIGDRYERRHDFDIMLFIADDDYIEDHRKQINPIVEQLYFDLEYITLSDNSLLQGEDMSYRITDGILHFKVSYTYHIRKVHKEDPMQSLTQKQEVKHG</sequence>